<organism evidence="2 3">
    <name type="scientific">Falsibacillus albus</name>
    <dbReference type="NCBI Taxonomy" id="2478915"/>
    <lineage>
        <taxon>Bacteria</taxon>
        <taxon>Bacillati</taxon>
        <taxon>Bacillota</taxon>
        <taxon>Bacilli</taxon>
        <taxon>Bacillales</taxon>
        <taxon>Bacillaceae</taxon>
        <taxon>Falsibacillus</taxon>
    </lineage>
</organism>
<proteinExistence type="predicted"/>
<dbReference type="RefSeq" id="WP_121680988.1">
    <property type="nucleotide sequence ID" value="NZ_RCVZ01000008.1"/>
</dbReference>
<comment type="caution">
    <text evidence="2">The sequence shown here is derived from an EMBL/GenBank/DDBJ whole genome shotgun (WGS) entry which is preliminary data.</text>
</comment>
<dbReference type="Gene3D" id="1.20.5.1000">
    <property type="entry name" value="arf6 gtpase in complex with a specific effector, jip4"/>
    <property type="match status" value="1"/>
</dbReference>
<keyword evidence="3" id="KW-1185">Reference proteome</keyword>
<name>A0A3L7JWX1_9BACI</name>
<evidence type="ECO:0000313" key="3">
    <source>
        <dbReference type="Proteomes" id="UP000276770"/>
    </source>
</evidence>
<protein>
    <submittedName>
        <fullName evidence="2">Uncharacterized protein</fullName>
    </submittedName>
</protein>
<feature type="coiled-coil region" evidence="1">
    <location>
        <begin position="67"/>
        <end position="98"/>
    </location>
</feature>
<keyword evidence="1" id="KW-0175">Coiled coil</keyword>
<feature type="coiled-coil region" evidence="1">
    <location>
        <begin position="185"/>
        <end position="288"/>
    </location>
</feature>
<sequence>MAQVLDSEKEVVQNYSDIDEMEENLFIEFQNIVHQLSHEITDNVMAKVVSTPLDEIYKKYESHFPKLEVSTNKIHEVSEQLQETKKDLYDNISNIISEVSNKAIRETVFTRLETIKEGYENQLPLIDKNSTKLSGLISEIENVKNDLYKSTNSIISEVSSEVLKQDVLLKFDELFKQHEIQLPKIKETSNQIDELLIKIEEARKHLYTNITNVYNMMSNRMIDTVNEKLNTIYVSYSTKVEEIERENKILKTTIDDLNTTKEELNVTINTLNDDIRDLRQEVRSLKGQSNSTKTIIEEKFDHFKKVLIGVGVVVVAISLFF</sequence>
<gene>
    <name evidence="2" type="ORF">D9X91_12605</name>
</gene>
<dbReference type="AlphaFoldDB" id="A0A3L7JWX1"/>
<reference evidence="2 3" key="1">
    <citation type="submission" date="2018-10" db="EMBL/GenBank/DDBJ databases">
        <title>Falsibacillus sp. genome draft.</title>
        <authorList>
            <person name="Shi S."/>
        </authorList>
    </citation>
    <scope>NUCLEOTIDE SEQUENCE [LARGE SCALE GENOMIC DNA]</scope>
    <source>
        <strain evidence="2 3">GY 10110</strain>
    </source>
</reference>
<accession>A0A3L7JWX1</accession>
<evidence type="ECO:0000313" key="2">
    <source>
        <dbReference type="EMBL" id="RLQ94825.1"/>
    </source>
</evidence>
<dbReference type="Proteomes" id="UP000276770">
    <property type="component" value="Unassembled WGS sequence"/>
</dbReference>
<evidence type="ECO:0000256" key="1">
    <source>
        <dbReference type="SAM" id="Coils"/>
    </source>
</evidence>
<dbReference type="EMBL" id="RCVZ01000008">
    <property type="protein sequence ID" value="RLQ94825.1"/>
    <property type="molecule type" value="Genomic_DNA"/>
</dbReference>